<comment type="caution">
    <text evidence="3">The sequence shown here is derived from an EMBL/GenBank/DDBJ whole genome shotgun (WGS) entry which is preliminary data.</text>
</comment>
<feature type="signal peptide" evidence="2">
    <location>
        <begin position="1"/>
        <end position="20"/>
    </location>
</feature>
<dbReference type="PANTHER" id="PTHR30006">
    <property type="entry name" value="THIAMINE-BINDING PERIPLASMIC PROTEIN-RELATED"/>
    <property type="match status" value="1"/>
</dbReference>
<keyword evidence="4" id="KW-1185">Reference proteome</keyword>
<dbReference type="Proteomes" id="UP001202550">
    <property type="component" value="Unassembled WGS sequence"/>
</dbReference>
<dbReference type="Pfam" id="PF01547">
    <property type="entry name" value="SBP_bac_1"/>
    <property type="match status" value="1"/>
</dbReference>
<dbReference type="EMBL" id="JALZWP010000008">
    <property type="protein sequence ID" value="MCL1629052.1"/>
    <property type="molecule type" value="Genomic_DNA"/>
</dbReference>
<accession>A0ABT0M2G5</accession>
<reference evidence="3 4" key="1">
    <citation type="submission" date="2022-05" db="EMBL/GenBank/DDBJ databases">
        <title>Seasonal and diel survey of microbial diversity of the Tyrrhenian coast.</title>
        <authorList>
            <person name="Gattoni G."/>
            <person name="Corral P."/>
        </authorList>
    </citation>
    <scope>NUCLEOTIDE SEQUENCE [LARGE SCALE GENOMIC DNA]</scope>
    <source>
        <strain evidence="3 4">V10</strain>
    </source>
</reference>
<name>A0ABT0M2G5_9RHOB</name>
<protein>
    <submittedName>
        <fullName evidence="3">Extracellular solute-binding protein</fullName>
    </submittedName>
</protein>
<dbReference type="PANTHER" id="PTHR30006:SF25">
    <property type="entry name" value="PHOSPHOGLYCERATE TRANSPORT REGULATORY PROTEIN PGTC"/>
    <property type="match status" value="1"/>
</dbReference>
<keyword evidence="1 2" id="KW-0732">Signal</keyword>
<evidence type="ECO:0000313" key="3">
    <source>
        <dbReference type="EMBL" id="MCL1629052.1"/>
    </source>
</evidence>
<sequence length="346" mass="38352">MRYACLALGLILSLVAPLAAQEIEDYRMFPGTGPQVLRIVSTTDLDVFEPYIRAFQSERPEIGVDYSVMSSSVLHRAIQQGAQADLVISSAMDLQFQLVNDGFARSYRSEMADALPDWARWRDQIYAFTTEPAVVVVNTARFAGLDLPTTRQDLIASLRGNPDRFSDSIGTYDLRESGLGYLFATQEDRSTDAFWRLNEVMGRLGTQLYCCSSQMIDDVASGRLALAYNVLGSYAAEELARGSGGQVQVLRMEDFANVMLRTAFIPVNAQELTAAGAMLDMLIRLALRDEAGEWPLPPLSQTGEDPTLGFGPIRLGPGLLTYLDPLNRRAFLAEWENAMEQNRVPR</sequence>
<dbReference type="SUPFAM" id="SSF53850">
    <property type="entry name" value="Periplasmic binding protein-like II"/>
    <property type="match status" value="1"/>
</dbReference>
<dbReference type="InterPro" id="IPR006059">
    <property type="entry name" value="SBP"/>
</dbReference>
<evidence type="ECO:0000256" key="1">
    <source>
        <dbReference type="ARBA" id="ARBA00022729"/>
    </source>
</evidence>
<feature type="chain" id="PRO_5046860446" evidence="2">
    <location>
        <begin position="21"/>
        <end position="346"/>
    </location>
</feature>
<gene>
    <name evidence="3" type="ORF">M3N55_09950</name>
</gene>
<evidence type="ECO:0000313" key="4">
    <source>
        <dbReference type="Proteomes" id="UP001202550"/>
    </source>
</evidence>
<proteinExistence type="predicted"/>
<evidence type="ECO:0000256" key="2">
    <source>
        <dbReference type="SAM" id="SignalP"/>
    </source>
</evidence>
<dbReference type="Gene3D" id="3.40.190.10">
    <property type="entry name" value="Periplasmic binding protein-like II"/>
    <property type="match status" value="2"/>
</dbReference>
<organism evidence="3 4">
    <name type="scientific">Roseinatronobacter domitianus</name>
    <dbReference type="NCBI Taxonomy" id="2940293"/>
    <lineage>
        <taxon>Bacteria</taxon>
        <taxon>Pseudomonadati</taxon>
        <taxon>Pseudomonadota</taxon>
        <taxon>Alphaproteobacteria</taxon>
        <taxon>Rhodobacterales</taxon>
        <taxon>Paracoccaceae</taxon>
        <taxon>Roseinatronobacter</taxon>
    </lineage>
</organism>
<dbReference type="RefSeq" id="WP_249058438.1">
    <property type="nucleotide sequence ID" value="NZ_JALZWP010000008.1"/>
</dbReference>